<keyword evidence="7" id="KW-1185">Reference proteome</keyword>
<keyword evidence="5" id="KW-0456">Lyase</keyword>
<dbReference type="SUPFAM" id="SSF51569">
    <property type="entry name" value="Aldolase"/>
    <property type="match status" value="1"/>
</dbReference>
<reference evidence="6" key="1">
    <citation type="submission" date="2025-08" db="UniProtKB">
        <authorList>
            <consortium name="Ensembl"/>
        </authorList>
    </citation>
    <scope>IDENTIFICATION</scope>
</reference>
<accession>A0A671N9F5</accession>
<protein>
    <recommendedName>
        <fullName evidence="3">fructose-bisphosphate aldolase</fullName>
        <ecNumber evidence="3">4.1.2.13</ecNumber>
    </recommendedName>
</protein>
<dbReference type="Proteomes" id="UP000472260">
    <property type="component" value="Unassembled WGS sequence"/>
</dbReference>
<organism evidence="6 7">
    <name type="scientific">Sinocyclocheilus anshuiensis</name>
    <dbReference type="NCBI Taxonomy" id="1608454"/>
    <lineage>
        <taxon>Eukaryota</taxon>
        <taxon>Metazoa</taxon>
        <taxon>Chordata</taxon>
        <taxon>Craniata</taxon>
        <taxon>Vertebrata</taxon>
        <taxon>Euteleostomi</taxon>
        <taxon>Actinopterygii</taxon>
        <taxon>Neopterygii</taxon>
        <taxon>Teleostei</taxon>
        <taxon>Ostariophysi</taxon>
        <taxon>Cypriniformes</taxon>
        <taxon>Cyprinidae</taxon>
        <taxon>Cyprininae</taxon>
        <taxon>Sinocyclocheilus</taxon>
    </lineage>
</organism>
<dbReference type="InterPro" id="IPR013785">
    <property type="entry name" value="Aldolase_TIM"/>
</dbReference>
<evidence type="ECO:0000313" key="7">
    <source>
        <dbReference type="Proteomes" id="UP000472260"/>
    </source>
</evidence>
<evidence type="ECO:0000256" key="4">
    <source>
        <dbReference type="ARBA" id="ARBA00023152"/>
    </source>
</evidence>
<dbReference type="Gene3D" id="3.20.20.70">
    <property type="entry name" value="Aldolase class I"/>
    <property type="match status" value="1"/>
</dbReference>
<proteinExistence type="inferred from homology"/>
<comment type="pathway">
    <text evidence="1">Carbohydrate degradation; glycolysis; D-glyceraldehyde 3-phosphate and glycerone phosphate from D-glucose: step 4/4.</text>
</comment>
<name>A0A671N9F5_9TELE</name>
<dbReference type="PANTHER" id="PTHR11627">
    <property type="entry name" value="FRUCTOSE-BISPHOSPHATE ALDOLASE"/>
    <property type="match status" value="1"/>
</dbReference>
<dbReference type="AlphaFoldDB" id="A0A671N9F5"/>
<evidence type="ECO:0000256" key="5">
    <source>
        <dbReference type="ARBA" id="ARBA00023239"/>
    </source>
</evidence>
<comment type="similarity">
    <text evidence="2">Belongs to the class I fructose-bisphosphate aldolase family.</text>
</comment>
<dbReference type="InterPro" id="IPR000741">
    <property type="entry name" value="FBA_I"/>
</dbReference>
<evidence type="ECO:0000256" key="1">
    <source>
        <dbReference type="ARBA" id="ARBA00004714"/>
    </source>
</evidence>
<dbReference type="Ensembl" id="ENSSANT00000044758.1">
    <property type="protein sequence ID" value="ENSSANP00000042062.1"/>
    <property type="gene ID" value="ENSSANG00000020756.1"/>
</dbReference>
<evidence type="ECO:0000256" key="2">
    <source>
        <dbReference type="ARBA" id="ARBA00010387"/>
    </source>
</evidence>
<dbReference type="EC" id="4.1.2.13" evidence="3"/>
<evidence type="ECO:0000313" key="6">
    <source>
        <dbReference type="Ensembl" id="ENSSANP00000042062.1"/>
    </source>
</evidence>
<dbReference type="GO" id="GO:0004332">
    <property type="term" value="F:fructose-bisphosphate aldolase activity"/>
    <property type="evidence" value="ECO:0007669"/>
    <property type="project" value="UniProtKB-EC"/>
</dbReference>
<dbReference type="Pfam" id="PF00274">
    <property type="entry name" value="Glycolytic"/>
    <property type="match status" value="1"/>
</dbReference>
<gene>
    <name evidence="6" type="primary">LOC107665267</name>
</gene>
<dbReference type="UniPathway" id="UPA00109">
    <property type="reaction ID" value="UER00183"/>
</dbReference>
<sequence>MTHQFPALSTEQKKELSTIAQRIVATGKGILAADESTGTMAKRFQKIKVENTEDNRRSFRDILFSVDNSVSEYIGGVIFFHETLYQKSHQGVLFPKTLEAELLLWPCSPGLGSCCMEGTSSKQEGCTGCLCHTCQGNQ</sequence>
<evidence type="ECO:0000256" key="3">
    <source>
        <dbReference type="ARBA" id="ARBA00013068"/>
    </source>
</evidence>
<keyword evidence="4" id="KW-0324">Glycolysis</keyword>
<dbReference type="GO" id="GO:0006096">
    <property type="term" value="P:glycolytic process"/>
    <property type="evidence" value="ECO:0007669"/>
    <property type="project" value="UniProtKB-UniPathway"/>
</dbReference>
<reference evidence="6" key="2">
    <citation type="submission" date="2025-09" db="UniProtKB">
        <authorList>
            <consortium name="Ensembl"/>
        </authorList>
    </citation>
    <scope>IDENTIFICATION</scope>
</reference>